<dbReference type="SUPFAM" id="SSF53448">
    <property type="entry name" value="Nucleotide-diphospho-sugar transferases"/>
    <property type="match status" value="1"/>
</dbReference>
<organism evidence="3 4">
    <name type="scientific">Paenibacillus baimaensis</name>
    <dbReference type="NCBI Taxonomy" id="2982185"/>
    <lineage>
        <taxon>Bacteria</taxon>
        <taxon>Bacillati</taxon>
        <taxon>Bacillota</taxon>
        <taxon>Bacilli</taxon>
        <taxon>Bacillales</taxon>
        <taxon>Paenibacillaceae</taxon>
        <taxon>Paenibacillus</taxon>
    </lineage>
</organism>
<comment type="caution">
    <text evidence="3">The sequence shown here is derived from an EMBL/GenBank/DDBJ whole genome shotgun (WGS) entry which is preliminary data.</text>
</comment>
<dbReference type="PANTHER" id="PTHR22916:SF3">
    <property type="entry name" value="UDP-GLCNAC:BETAGAL BETA-1,3-N-ACETYLGLUCOSAMINYLTRANSFERASE-LIKE PROTEIN 1"/>
    <property type="match status" value="1"/>
</dbReference>
<evidence type="ECO:0000313" key="3">
    <source>
        <dbReference type="EMBL" id="MCU6796077.1"/>
    </source>
</evidence>
<dbReference type="InterPro" id="IPR001173">
    <property type="entry name" value="Glyco_trans_2-like"/>
</dbReference>
<comment type="similarity">
    <text evidence="1">Belongs to the glycosyltransferase 2 family.</text>
</comment>
<keyword evidence="3" id="KW-0328">Glycosyltransferase</keyword>
<dbReference type="InterPro" id="IPR029044">
    <property type="entry name" value="Nucleotide-diphossugar_trans"/>
</dbReference>
<dbReference type="Proteomes" id="UP001652445">
    <property type="component" value="Unassembled WGS sequence"/>
</dbReference>
<evidence type="ECO:0000313" key="4">
    <source>
        <dbReference type="Proteomes" id="UP001652445"/>
    </source>
</evidence>
<evidence type="ECO:0000256" key="1">
    <source>
        <dbReference type="ARBA" id="ARBA00006739"/>
    </source>
</evidence>
<evidence type="ECO:0000259" key="2">
    <source>
        <dbReference type="Pfam" id="PF00535"/>
    </source>
</evidence>
<dbReference type="EMBL" id="JAOQIO010000098">
    <property type="protein sequence ID" value="MCU6796077.1"/>
    <property type="molecule type" value="Genomic_DNA"/>
</dbReference>
<reference evidence="3 4" key="1">
    <citation type="submission" date="2022-09" db="EMBL/GenBank/DDBJ databases">
        <authorList>
            <person name="Han X.L."/>
            <person name="Wang Q."/>
            <person name="Lu T."/>
        </authorList>
    </citation>
    <scope>NUCLEOTIDE SEQUENCE [LARGE SCALE GENOMIC DNA]</scope>
    <source>
        <strain evidence="3 4">WQ 127069</strain>
    </source>
</reference>
<gene>
    <name evidence="3" type="ORF">OB236_28550</name>
</gene>
<dbReference type="Gene3D" id="3.90.550.10">
    <property type="entry name" value="Spore Coat Polysaccharide Biosynthesis Protein SpsA, Chain A"/>
    <property type="match status" value="1"/>
</dbReference>
<keyword evidence="3" id="KW-0808">Transferase</keyword>
<dbReference type="RefSeq" id="WP_262686929.1">
    <property type="nucleotide sequence ID" value="NZ_JAOQIO010000098.1"/>
</dbReference>
<dbReference type="GO" id="GO:0016757">
    <property type="term" value="F:glycosyltransferase activity"/>
    <property type="evidence" value="ECO:0007669"/>
    <property type="project" value="UniProtKB-KW"/>
</dbReference>
<keyword evidence="4" id="KW-1185">Reference proteome</keyword>
<dbReference type="EC" id="2.4.-.-" evidence="3"/>
<dbReference type="Pfam" id="PF00535">
    <property type="entry name" value="Glycos_transf_2"/>
    <property type="match status" value="1"/>
</dbReference>
<accession>A0ABT2UQG2</accession>
<sequence length="292" mass="34060">MEEMDRQQLTGGSPLVSVIIPTYNRADFVSELIESLWRQTYHHLQIIIVNDAGEPVDFLRTLYPELELNIVNMERNSKHVHARNRGLTLVRGEYIMLCDDDDLLLPTHIERMMKEIEGSDMVYSDVEIFDYRVEGHTRRATERFVFAYEHDVAAMRRFSTFVSSGCLYRAELHERLGMFDVEMYHYWDWDFFLRAVEHYRVKRVPLASALYAFSEIGGNMSGQHEDMRPYLDKLSAKHGLGELPTKNFLVLLEEPEVLSRKAKTEVLWDGEPIVSRRALQFRTSPLDGAHSI</sequence>
<feature type="domain" description="Glycosyltransferase 2-like" evidence="2">
    <location>
        <begin position="17"/>
        <end position="176"/>
    </location>
</feature>
<name>A0ABT2UQG2_9BACL</name>
<proteinExistence type="inferred from homology"/>
<protein>
    <submittedName>
        <fullName evidence="3">Glycosyltransferase</fullName>
        <ecNumber evidence="3">2.4.-.-</ecNumber>
    </submittedName>
</protein>
<dbReference type="PANTHER" id="PTHR22916">
    <property type="entry name" value="GLYCOSYLTRANSFERASE"/>
    <property type="match status" value="1"/>
</dbReference>